<reference evidence="2 3" key="1">
    <citation type="journal article" date="2015" name="Genome Biol. Evol.">
        <title>Comparative Genomics of a Bacterivorous Green Alga Reveals Evolutionary Causalities and Consequences of Phago-Mixotrophic Mode of Nutrition.</title>
        <authorList>
            <person name="Burns J.A."/>
            <person name="Paasch A."/>
            <person name="Narechania A."/>
            <person name="Kim E."/>
        </authorList>
    </citation>
    <scope>NUCLEOTIDE SEQUENCE [LARGE SCALE GENOMIC DNA]</scope>
    <source>
        <strain evidence="2 3">PLY_AMNH</strain>
    </source>
</reference>
<proteinExistence type="predicted"/>
<accession>A0AAE0GQL9</accession>
<keyword evidence="3" id="KW-1185">Reference proteome</keyword>
<name>A0AAE0GQL9_9CHLO</name>
<feature type="region of interest" description="Disordered" evidence="1">
    <location>
        <begin position="91"/>
        <end position="165"/>
    </location>
</feature>
<feature type="compositionally biased region" description="Pro residues" evidence="1">
    <location>
        <begin position="138"/>
        <end position="155"/>
    </location>
</feature>
<dbReference type="GO" id="GO:0005789">
    <property type="term" value="C:endoplasmic reticulum membrane"/>
    <property type="evidence" value="ECO:0007669"/>
    <property type="project" value="InterPro"/>
</dbReference>
<comment type="caution">
    <text evidence="2">The sequence shown here is derived from an EMBL/GenBank/DDBJ whole genome shotgun (WGS) entry which is preliminary data.</text>
</comment>
<dbReference type="Proteomes" id="UP001190700">
    <property type="component" value="Unassembled WGS sequence"/>
</dbReference>
<sequence>MEPKGVSAPWFNSGVYQAWSWMEDNGWYVVAAIVVFFLLKPRVVRLLQELKARATEIDPETLAELERKKAASREKLLEQAGIEQEQWLERQREQRAHAAQQRIEELSKQVGKSNPSGGRKLGSKGDPEDEAEDVHKPVPTPAPRPAPRPAPPPNAPRGFSHLGGGGAISQVDMSSICSSSRANLRLQLVIKGYFYQQSYDACLHELQYADG</sequence>
<feature type="compositionally biased region" description="Basic and acidic residues" evidence="1">
    <location>
        <begin position="91"/>
        <end position="107"/>
    </location>
</feature>
<evidence type="ECO:0000256" key="1">
    <source>
        <dbReference type="SAM" id="MobiDB-lite"/>
    </source>
</evidence>
<dbReference type="EMBL" id="LGRX02003719">
    <property type="protein sequence ID" value="KAK3281736.1"/>
    <property type="molecule type" value="Genomic_DNA"/>
</dbReference>
<evidence type="ECO:0000313" key="3">
    <source>
        <dbReference type="Proteomes" id="UP001190700"/>
    </source>
</evidence>
<gene>
    <name evidence="2" type="ORF">CYMTET_10490</name>
</gene>
<organism evidence="2 3">
    <name type="scientific">Cymbomonas tetramitiformis</name>
    <dbReference type="NCBI Taxonomy" id="36881"/>
    <lineage>
        <taxon>Eukaryota</taxon>
        <taxon>Viridiplantae</taxon>
        <taxon>Chlorophyta</taxon>
        <taxon>Pyramimonadophyceae</taxon>
        <taxon>Pyramimonadales</taxon>
        <taxon>Pyramimonadaceae</taxon>
        <taxon>Cymbomonas</taxon>
    </lineage>
</organism>
<dbReference type="Pfam" id="PF06936">
    <property type="entry name" value="Selenoprotein_S"/>
    <property type="match status" value="1"/>
</dbReference>
<dbReference type="InterPro" id="IPR009703">
    <property type="entry name" value="Selenoprotein_S"/>
</dbReference>
<dbReference type="GO" id="GO:0006886">
    <property type="term" value="P:intracellular protein transport"/>
    <property type="evidence" value="ECO:0007669"/>
    <property type="project" value="InterPro"/>
</dbReference>
<dbReference type="AlphaFoldDB" id="A0AAE0GQL9"/>
<evidence type="ECO:0000313" key="2">
    <source>
        <dbReference type="EMBL" id="KAK3281736.1"/>
    </source>
</evidence>
<evidence type="ECO:0008006" key="4">
    <source>
        <dbReference type="Google" id="ProtNLM"/>
    </source>
</evidence>
<protein>
    <recommendedName>
        <fullName evidence="4">Selenoprotein S</fullName>
    </recommendedName>
</protein>